<dbReference type="InterPro" id="IPR002123">
    <property type="entry name" value="Plipid/glycerol_acylTrfase"/>
</dbReference>
<evidence type="ECO:0000259" key="4">
    <source>
        <dbReference type="PROSITE" id="PS50075"/>
    </source>
</evidence>
<dbReference type="GO" id="GO:0006633">
    <property type="term" value="P:fatty acid biosynthetic process"/>
    <property type="evidence" value="ECO:0007669"/>
    <property type="project" value="TreeGrafter"/>
</dbReference>
<sequence>MRPDPVTKRMNEDSPPRQNYEDALLGIVGEMSTAMRPQTETGAAATPSMDSALEAELGFDSLTRAELLTRIEQRFGVSLPEQVLAQADTPRALLRAVLAARDLPPGAEDAPARLARPAPADTAAQAPDGAATITDVLRWHLHHHPDRTHIILHSGDGEDTPISFAQLHRRACAVAAGLAARGVRAGTTVALMLPTSAEYFYCFTGILLAGGIPVPLYPPARLAQIGDHLQRHAGILANAQAPILITVAEARPLATLLKAGTGTLHSVLTPQEVEDTATAPVHAMLRAHDIALLQYTSGSTGSPKGVVLTHANLLANLRAMGTALSADSRDVFVSWLPLYHDMGLIGAWLGSLYYAFPLVVMSPLTFLARPERWLWAIHKYRGTLSGGPNFAYELCLHRLAQADLSGLDLSSWRFAFNGAEPVSLQTMRKFTARFARHGLRAQAAAPVYGLAEASVGLTFPPPGRNLTADLIDRAAFVRTSRAVPAEADGPDVAGERDTMEIPSCGRPLPGHELRIVDASGCELPERQEGLLQFRGPSATSGYFRNPAQTRQLFDRGWLNTGDYAYIADGELFITGRAKETIVRGGRNLYPYEVEQAIGAIPGIRKGCVAVFGSPDPDSGTEHIVVMAETAATDEPARRALQRQVLKTALDVLGMPPDHVVLVPPHTILKTSSGKIRRAACRERFEHGGTGLGDAAPWLQIARFGWQALLPQLRRGRHAAAGLSYSLYAWLLFAAMAPVTCLASVAMHRPAMGWALSHHAARLLLRLAAVPWFVQGLEHLPRNRACVLVSNHASYLDGMVLIAALPMPVCVVAKRELQAQRIPGAYLSSIGADFIDRFDNVRESEAIERLVTAVRAGRSALLFPEGTFGREPGLQRFRSGAFLAAARAGAPVVPIALRGTRSVLRDGQWLPRRGPISVVIGRPLSPDGQDWPAAMRLRNAARTEILHYCGEPDALRAKAQPARPHLARQLP</sequence>
<dbReference type="Pfam" id="PF01553">
    <property type="entry name" value="Acyltransferase"/>
    <property type="match status" value="1"/>
</dbReference>
<dbReference type="CDD" id="cd07989">
    <property type="entry name" value="LPLAT_AGPAT-like"/>
    <property type="match status" value="1"/>
</dbReference>
<gene>
    <name evidence="5" type="primary">fadD</name>
    <name evidence="5" type="ORF">CO2235_MP50019</name>
</gene>
<keyword evidence="3" id="KW-1133">Transmembrane helix</keyword>
<comment type="caution">
    <text evidence="5">The sequence shown here is derived from an EMBL/GenBank/DDBJ whole genome shotgun (WGS) entry which is preliminary data.</text>
</comment>
<dbReference type="PROSITE" id="PS50075">
    <property type="entry name" value="CARRIER"/>
    <property type="match status" value="1"/>
</dbReference>
<dbReference type="Gene3D" id="3.40.50.12780">
    <property type="entry name" value="N-terminal domain of ligase-like"/>
    <property type="match status" value="1"/>
</dbReference>
<dbReference type="Pfam" id="PF00501">
    <property type="entry name" value="AMP-binding"/>
    <property type="match status" value="1"/>
</dbReference>
<dbReference type="Gene3D" id="1.10.1200.10">
    <property type="entry name" value="ACP-like"/>
    <property type="match status" value="1"/>
</dbReference>
<dbReference type="EC" id="6.2.1.3" evidence="5"/>
<dbReference type="SUPFAM" id="SSF47336">
    <property type="entry name" value="ACP-like"/>
    <property type="match status" value="1"/>
</dbReference>
<dbReference type="SUPFAM" id="SSF56801">
    <property type="entry name" value="Acetyl-CoA synthetase-like"/>
    <property type="match status" value="1"/>
</dbReference>
<geneLocation type="plasmid" evidence="6">
    <name>co2235_mp</name>
</geneLocation>
<dbReference type="EMBL" id="OGUS01000140">
    <property type="protein sequence ID" value="SPC20832.1"/>
    <property type="molecule type" value="Genomic_DNA"/>
</dbReference>
<dbReference type="InterPro" id="IPR009081">
    <property type="entry name" value="PP-bd_ACP"/>
</dbReference>
<evidence type="ECO:0000313" key="6">
    <source>
        <dbReference type="Proteomes" id="UP000256862"/>
    </source>
</evidence>
<comment type="similarity">
    <text evidence="1">Belongs to the ATP-dependent AMP-binding enzyme family.</text>
</comment>
<dbReference type="PANTHER" id="PTHR22754">
    <property type="entry name" value="DISCO-INTERACTING PROTEIN 2 DIP2 -RELATED"/>
    <property type="match status" value="1"/>
</dbReference>
<organism evidence="5 6">
    <name type="scientific">Cupriavidus oxalaticus</name>
    <dbReference type="NCBI Taxonomy" id="96344"/>
    <lineage>
        <taxon>Bacteria</taxon>
        <taxon>Pseudomonadati</taxon>
        <taxon>Pseudomonadota</taxon>
        <taxon>Betaproteobacteria</taxon>
        <taxon>Burkholderiales</taxon>
        <taxon>Burkholderiaceae</taxon>
        <taxon>Cupriavidus</taxon>
    </lineage>
</organism>
<dbReference type="InterPro" id="IPR042099">
    <property type="entry name" value="ANL_N_sf"/>
</dbReference>
<dbReference type="SMART" id="SM00563">
    <property type="entry name" value="PlsC"/>
    <property type="match status" value="1"/>
</dbReference>
<dbReference type="FunFam" id="3.40.50.12780:FF:000013">
    <property type="entry name" value="Long-chain-fatty-acid--AMP ligase FadD32"/>
    <property type="match status" value="1"/>
</dbReference>
<dbReference type="GO" id="GO:0004467">
    <property type="term" value="F:long-chain fatty acid-CoA ligase activity"/>
    <property type="evidence" value="ECO:0007669"/>
    <property type="project" value="UniProtKB-EC"/>
</dbReference>
<proteinExistence type="inferred from homology"/>
<dbReference type="Proteomes" id="UP000256862">
    <property type="component" value="Plasmid CO2235_mp"/>
</dbReference>
<dbReference type="GO" id="GO:0016746">
    <property type="term" value="F:acyltransferase activity"/>
    <property type="evidence" value="ECO:0007669"/>
    <property type="project" value="InterPro"/>
</dbReference>
<dbReference type="GO" id="GO:0005886">
    <property type="term" value="C:plasma membrane"/>
    <property type="evidence" value="ECO:0007669"/>
    <property type="project" value="TreeGrafter"/>
</dbReference>
<evidence type="ECO:0000256" key="3">
    <source>
        <dbReference type="SAM" id="Phobius"/>
    </source>
</evidence>
<dbReference type="InterPro" id="IPR045851">
    <property type="entry name" value="AMP-bd_C_sf"/>
</dbReference>
<dbReference type="InterPro" id="IPR036736">
    <property type="entry name" value="ACP-like_sf"/>
</dbReference>
<dbReference type="SUPFAM" id="SSF69593">
    <property type="entry name" value="Glycerol-3-phosphate (1)-acyltransferase"/>
    <property type="match status" value="1"/>
</dbReference>
<evidence type="ECO:0000313" key="5">
    <source>
        <dbReference type="EMBL" id="SPC20832.1"/>
    </source>
</evidence>
<keyword evidence="3" id="KW-0812">Transmembrane</keyword>
<evidence type="ECO:0000256" key="2">
    <source>
        <dbReference type="ARBA" id="ARBA00022598"/>
    </source>
</evidence>
<reference evidence="5 6" key="1">
    <citation type="submission" date="2018-01" db="EMBL/GenBank/DDBJ databases">
        <authorList>
            <person name="Clerissi C."/>
        </authorList>
    </citation>
    <scope>NUCLEOTIDE SEQUENCE [LARGE SCALE GENOMIC DNA]</scope>
    <source>
        <strain evidence="5">Cupriavidus oxalaticus LMG 2235</strain>
        <plasmid evidence="6">co2235_mp</plasmid>
    </source>
</reference>
<name>A0A976BID4_9BURK</name>
<dbReference type="CDD" id="cd05931">
    <property type="entry name" value="FAAL"/>
    <property type="match status" value="1"/>
</dbReference>
<accession>A0A976BID4</accession>
<keyword evidence="2 5" id="KW-0436">Ligase</keyword>
<dbReference type="PANTHER" id="PTHR22754:SF32">
    <property type="entry name" value="DISCO-INTERACTING PROTEIN 2"/>
    <property type="match status" value="1"/>
</dbReference>
<dbReference type="GO" id="GO:0071766">
    <property type="term" value="P:Actinobacterium-type cell wall biogenesis"/>
    <property type="evidence" value="ECO:0007669"/>
    <property type="project" value="UniProtKB-ARBA"/>
</dbReference>
<dbReference type="Gene3D" id="3.30.300.30">
    <property type="match status" value="1"/>
</dbReference>
<keyword evidence="3" id="KW-0472">Membrane</keyword>
<evidence type="ECO:0000256" key="1">
    <source>
        <dbReference type="ARBA" id="ARBA00006432"/>
    </source>
</evidence>
<dbReference type="GO" id="GO:0070566">
    <property type="term" value="F:adenylyltransferase activity"/>
    <property type="evidence" value="ECO:0007669"/>
    <property type="project" value="TreeGrafter"/>
</dbReference>
<dbReference type="Pfam" id="PF00550">
    <property type="entry name" value="PP-binding"/>
    <property type="match status" value="1"/>
</dbReference>
<dbReference type="InterPro" id="IPR040097">
    <property type="entry name" value="FAAL/FAAC"/>
</dbReference>
<dbReference type="InterPro" id="IPR000873">
    <property type="entry name" value="AMP-dep_synth/lig_dom"/>
</dbReference>
<dbReference type="AlphaFoldDB" id="A0A976BID4"/>
<feature type="domain" description="Carrier" evidence="4">
    <location>
        <begin position="25"/>
        <end position="101"/>
    </location>
</feature>
<dbReference type="InterPro" id="IPR020845">
    <property type="entry name" value="AMP-binding_CS"/>
</dbReference>
<protein>
    <submittedName>
        <fullName evidence="5">Long-chain-fatty-acid--CoA ligase FadD</fullName>
        <ecNumber evidence="5">6.2.1.3</ecNumber>
    </submittedName>
</protein>
<dbReference type="PROSITE" id="PS00455">
    <property type="entry name" value="AMP_BINDING"/>
    <property type="match status" value="1"/>
</dbReference>
<feature type="transmembrane region" description="Helical" evidence="3">
    <location>
        <begin position="726"/>
        <end position="746"/>
    </location>
</feature>